<name>A0ABT1BV05_9BACT</name>
<dbReference type="Proteomes" id="UP001204015">
    <property type="component" value="Unassembled WGS sequence"/>
</dbReference>
<organism evidence="2 3">
    <name type="scientific">Segatella cerevisiae</name>
    <dbReference type="NCBI Taxonomy" id="2053716"/>
    <lineage>
        <taxon>Bacteria</taxon>
        <taxon>Pseudomonadati</taxon>
        <taxon>Bacteroidota</taxon>
        <taxon>Bacteroidia</taxon>
        <taxon>Bacteroidales</taxon>
        <taxon>Prevotellaceae</taxon>
        <taxon>Segatella</taxon>
    </lineage>
</organism>
<evidence type="ECO:0000313" key="2">
    <source>
        <dbReference type="EMBL" id="MCO6024911.1"/>
    </source>
</evidence>
<proteinExistence type="predicted"/>
<dbReference type="InterPro" id="IPR016181">
    <property type="entry name" value="Acyl_CoA_acyltransferase"/>
</dbReference>
<accession>A0ABT1BV05</accession>
<comment type="caution">
    <text evidence="2">The sequence shown here is derived from an EMBL/GenBank/DDBJ whole genome shotgun (WGS) entry which is preliminary data.</text>
</comment>
<dbReference type="EMBL" id="JAMXLY010000008">
    <property type="protein sequence ID" value="MCO6024911.1"/>
    <property type="molecule type" value="Genomic_DNA"/>
</dbReference>
<dbReference type="RefSeq" id="WP_252760273.1">
    <property type="nucleotide sequence ID" value="NZ_JAMXLY010000008.1"/>
</dbReference>
<dbReference type="PROSITE" id="PS51729">
    <property type="entry name" value="GNAT_YJDJ"/>
    <property type="match status" value="1"/>
</dbReference>
<dbReference type="PANTHER" id="PTHR31435:SF9">
    <property type="entry name" value="PROTEIN NATD1"/>
    <property type="match status" value="1"/>
</dbReference>
<dbReference type="InterPro" id="IPR045057">
    <property type="entry name" value="Gcn5-rel_NAT"/>
</dbReference>
<protein>
    <submittedName>
        <fullName evidence="2">N-acetyltransferase</fullName>
    </submittedName>
</protein>
<dbReference type="InterPro" id="IPR031165">
    <property type="entry name" value="GNAT_YJDJ"/>
</dbReference>
<reference evidence="2 3" key="1">
    <citation type="submission" date="2022-06" db="EMBL/GenBank/DDBJ databases">
        <title>A taxonomic note on the genus Prevotella: Description of four novel genera and emended description of the genera Hallella and Xylanibacter.</title>
        <authorList>
            <person name="Hitch T.C.A."/>
        </authorList>
    </citation>
    <scope>NUCLEOTIDE SEQUENCE [LARGE SCALE GENOMIC DNA]</scope>
    <source>
        <strain evidence="2 3">DSM 100619</strain>
    </source>
</reference>
<dbReference type="Gene3D" id="3.40.630.30">
    <property type="match status" value="1"/>
</dbReference>
<dbReference type="SUPFAM" id="SSF55729">
    <property type="entry name" value="Acyl-CoA N-acyltransferases (Nat)"/>
    <property type="match status" value="1"/>
</dbReference>
<keyword evidence="3" id="KW-1185">Reference proteome</keyword>
<gene>
    <name evidence="2" type="ORF">NG821_03460</name>
</gene>
<dbReference type="PANTHER" id="PTHR31435">
    <property type="entry name" value="PROTEIN NATD1"/>
    <property type="match status" value="1"/>
</dbReference>
<evidence type="ECO:0000259" key="1">
    <source>
        <dbReference type="PROSITE" id="PS51729"/>
    </source>
</evidence>
<dbReference type="Pfam" id="PF14542">
    <property type="entry name" value="Acetyltransf_CG"/>
    <property type="match status" value="1"/>
</dbReference>
<dbReference type="CDD" id="cd04301">
    <property type="entry name" value="NAT_SF"/>
    <property type="match status" value="1"/>
</dbReference>
<sequence>MKIHHDKENQRAWVEKDGFIAEIQYECADGILNIFHTYVPEELGGQGIAAKLVEYICQYAQEQDLHVAATCSYARIWLKRHHLE</sequence>
<evidence type="ECO:0000313" key="3">
    <source>
        <dbReference type="Proteomes" id="UP001204015"/>
    </source>
</evidence>
<feature type="domain" description="N-acetyltransferase" evidence="1">
    <location>
        <begin position="4"/>
        <end position="84"/>
    </location>
</feature>